<gene>
    <name evidence="2" type="ORF">F5X68DRAFT_244126</name>
</gene>
<dbReference type="PANTHER" id="PTHR33112">
    <property type="entry name" value="DOMAIN PROTEIN, PUTATIVE-RELATED"/>
    <property type="match status" value="1"/>
</dbReference>
<keyword evidence="3" id="KW-1185">Reference proteome</keyword>
<protein>
    <recommendedName>
        <fullName evidence="1">Heterokaryon incompatibility domain-containing protein</fullName>
    </recommendedName>
</protein>
<feature type="domain" description="Heterokaryon incompatibility" evidence="1">
    <location>
        <begin position="1"/>
        <end position="78"/>
    </location>
</feature>
<dbReference type="InterPro" id="IPR010730">
    <property type="entry name" value="HET"/>
</dbReference>
<evidence type="ECO:0000313" key="3">
    <source>
        <dbReference type="Proteomes" id="UP000770015"/>
    </source>
</evidence>
<dbReference type="OrthoDB" id="4851591at2759"/>
<sequence length="383" mass="43109">MMHLVYSSSVCNIAASAADGPHESLFRDRDQKHIEAGMVEASFFSMDNVKRAHVVTERNYCERQLRGPLNHRGWVMQERFLAPRVLYFGSDQVVWECLTENASEVFPLGRPGSSPVKRINALWNFVGPQPAAGTASMSDELLSAWTSVIKEYASCELTYPTDKIFAMTGVAQVFAEISGDVFVAGMWKTRMASMFDWWITEGGLMNPTPATRLAKPVAPSFSWASVDGLLVLFRQSGYEDLLETLEVIMPSDNQLASLRMRGRLFIMARNSRFAPCPGKVQTEPEYILSSSLQGDWGTDCEVPAPHTRFIAWDTNGDVPSDDEVVIVLSRRKLPQHLSGIFLVRCSSDEAEHKYRRVGYADIRCDDDQFEKLLEVEPTDFIWI</sequence>
<dbReference type="PANTHER" id="PTHR33112:SF10">
    <property type="entry name" value="TOL"/>
    <property type="match status" value="1"/>
</dbReference>
<comment type="caution">
    <text evidence="2">The sequence shown here is derived from an EMBL/GenBank/DDBJ whole genome shotgun (WGS) entry which is preliminary data.</text>
</comment>
<accession>A0A9P8VL13</accession>
<proteinExistence type="predicted"/>
<dbReference type="EMBL" id="JAGSXJ010000002">
    <property type="protein sequence ID" value="KAH6695472.1"/>
    <property type="molecule type" value="Genomic_DNA"/>
</dbReference>
<dbReference type="Pfam" id="PF06985">
    <property type="entry name" value="HET"/>
    <property type="match status" value="1"/>
</dbReference>
<organism evidence="2 3">
    <name type="scientific">Plectosphaerella plurivora</name>
    <dbReference type="NCBI Taxonomy" id="936078"/>
    <lineage>
        <taxon>Eukaryota</taxon>
        <taxon>Fungi</taxon>
        <taxon>Dikarya</taxon>
        <taxon>Ascomycota</taxon>
        <taxon>Pezizomycotina</taxon>
        <taxon>Sordariomycetes</taxon>
        <taxon>Hypocreomycetidae</taxon>
        <taxon>Glomerellales</taxon>
        <taxon>Plectosphaerellaceae</taxon>
        <taxon>Plectosphaerella</taxon>
    </lineage>
</organism>
<evidence type="ECO:0000259" key="1">
    <source>
        <dbReference type="Pfam" id="PF06985"/>
    </source>
</evidence>
<evidence type="ECO:0000313" key="2">
    <source>
        <dbReference type="EMBL" id="KAH6695472.1"/>
    </source>
</evidence>
<dbReference type="Proteomes" id="UP000770015">
    <property type="component" value="Unassembled WGS sequence"/>
</dbReference>
<dbReference type="AlphaFoldDB" id="A0A9P8VL13"/>
<reference evidence="2" key="1">
    <citation type="journal article" date="2021" name="Nat. Commun.">
        <title>Genetic determinants of endophytism in the Arabidopsis root mycobiome.</title>
        <authorList>
            <person name="Mesny F."/>
            <person name="Miyauchi S."/>
            <person name="Thiergart T."/>
            <person name="Pickel B."/>
            <person name="Atanasova L."/>
            <person name="Karlsson M."/>
            <person name="Huettel B."/>
            <person name="Barry K.W."/>
            <person name="Haridas S."/>
            <person name="Chen C."/>
            <person name="Bauer D."/>
            <person name="Andreopoulos W."/>
            <person name="Pangilinan J."/>
            <person name="LaButti K."/>
            <person name="Riley R."/>
            <person name="Lipzen A."/>
            <person name="Clum A."/>
            <person name="Drula E."/>
            <person name="Henrissat B."/>
            <person name="Kohler A."/>
            <person name="Grigoriev I.V."/>
            <person name="Martin F.M."/>
            <person name="Hacquard S."/>
        </authorList>
    </citation>
    <scope>NUCLEOTIDE SEQUENCE</scope>
    <source>
        <strain evidence="2">MPI-SDFR-AT-0117</strain>
    </source>
</reference>
<name>A0A9P8VL13_9PEZI</name>